<comment type="caution">
    <text evidence="14">The sequence shown here is derived from an EMBL/GenBank/DDBJ whole genome shotgun (WGS) entry which is preliminary data.</text>
</comment>
<evidence type="ECO:0000256" key="11">
    <source>
        <dbReference type="SAM" id="Coils"/>
    </source>
</evidence>
<keyword evidence="4" id="KW-0493">Microtubule</keyword>
<feature type="compositionally biased region" description="Basic and acidic residues" evidence="12">
    <location>
        <begin position="1448"/>
        <end position="1465"/>
    </location>
</feature>
<dbReference type="PANTHER" id="PTHR47970:SF29">
    <property type="entry name" value="KINESIN FAMILY MEMBER 20B"/>
    <property type="match status" value="1"/>
</dbReference>
<comment type="subcellular location">
    <subcellularLocation>
        <location evidence="1">Cytoplasm</location>
        <location evidence="1">Cytoskeleton</location>
        <location evidence="1">Spindle</location>
    </subcellularLocation>
</comment>
<evidence type="ECO:0000256" key="6">
    <source>
        <dbReference type="ARBA" id="ARBA00022840"/>
    </source>
</evidence>
<keyword evidence="9" id="KW-0206">Cytoskeleton</keyword>
<keyword evidence="15" id="KW-1185">Reference proteome</keyword>
<accession>A0ABP0FP33</accession>
<feature type="compositionally biased region" description="Basic residues" evidence="12">
    <location>
        <begin position="1384"/>
        <end position="1394"/>
    </location>
</feature>
<dbReference type="PROSITE" id="PS00411">
    <property type="entry name" value="KINESIN_MOTOR_1"/>
    <property type="match status" value="1"/>
</dbReference>
<comment type="similarity">
    <text evidence="10">Belongs to the TRAFAC class myosin-kinesin ATPase superfamily. Kinesin family.</text>
</comment>
<evidence type="ECO:0000256" key="2">
    <source>
        <dbReference type="ARBA" id="ARBA00022490"/>
    </source>
</evidence>
<dbReference type="Gene3D" id="3.40.850.10">
    <property type="entry name" value="Kinesin motor domain"/>
    <property type="match status" value="2"/>
</dbReference>
<feature type="compositionally biased region" description="Polar residues" evidence="12">
    <location>
        <begin position="1350"/>
        <end position="1362"/>
    </location>
</feature>
<evidence type="ECO:0000256" key="10">
    <source>
        <dbReference type="PROSITE-ProRule" id="PRU00283"/>
    </source>
</evidence>
<dbReference type="Proteomes" id="UP001642483">
    <property type="component" value="Unassembled WGS sequence"/>
</dbReference>
<feature type="coiled-coil region" evidence="11">
    <location>
        <begin position="975"/>
        <end position="1079"/>
    </location>
</feature>
<feature type="region of interest" description="Disordered" evidence="12">
    <location>
        <begin position="233"/>
        <end position="269"/>
    </location>
</feature>
<feature type="region of interest" description="Disordered" evidence="12">
    <location>
        <begin position="1169"/>
        <end position="1189"/>
    </location>
</feature>
<organism evidence="14 15">
    <name type="scientific">Clavelina lepadiformis</name>
    <name type="common">Light-bulb sea squirt</name>
    <name type="synonym">Ascidia lepadiformis</name>
    <dbReference type="NCBI Taxonomy" id="159417"/>
    <lineage>
        <taxon>Eukaryota</taxon>
        <taxon>Metazoa</taxon>
        <taxon>Chordata</taxon>
        <taxon>Tunicata</taxon>
        <taxon>Ascidiacea</taxon>
        <taxon>Aplousobranchia</taxon>
        <taxon>Clavelinidae</taxon>
        <taxon>Clavelina</taxon>
    </lineage>
</organism>
<reference evidence="14 15" key="1">
    <citation type="submission" date="2024-02" db="EMBL/GenBank/DDBJ databases">
        <authorList>
            <person name="Daric V."/>
            <person name="Darras S."/>
        </authorList>
    </citation>
    <scope>NUCLEOTIDE SEQUENCE [LARGE SCALE GENOMIC DNA]</scope>
</reference>
<evidence type="ECO:0000259" key="13">
    <source>
        <dbReference type="PROSITE" id="PS50067"/>
    </source>
</evidence>
<proteinExistence type="inferred from homology"/>
<dbReference type="InterPro" id="IPR047149">
    <property type="entry name" value="KIF11-like"/>
</dbReference>
<gene>
    <name evidence="14" type="ORF">CVLEPA_LOCUS10541</name>
</gene>
<evidence type="ECO:0000256" key="12">
    <source>
        <dbReference type="SAM" id="MobiDB-lite"/>
    </source>
</evidence>
<feature type="compositionally biased region" description="Basic residues" evidence="12">
    <location>
        <begin position="1407"/>
        <end position="1416"/>
    </location>
</feature>
<feature type="region of interest" description="Disordered" evidence="12">
    <location>
        <begin position="1549"/>
        <end position="1576"/>
    </location>
</feature>
<evidence type="ECO:0000256" key="3">
    <source>
        <dbReference type="ARBA" id="ARBA00022553"/>
    </source>
</evidence>
<feature type="domain" description="Kinesin motor" evidence="13">
    <location>
        <begin position="57"/>
        <end position="515"/>
    </location>
</feature>
<evidence type="ECO:0000256" key="8">
    <source>
        <dbReference type="ARBA" id="ARBA00023175"/>
    </source>
</evidence>
<feature type="region of interest" description="Disordered" evidence="12">
    <location>
        <begin position="1350"/>
        <end position="1529"/>
    </location>
</feature>
<dbReference type="PROSITE" id="PS50067">
    <property type="entry name" value="KINESIN_MOTOR_2"/>
    <property type="match status" value="1"/>
</dbReference>
<evidence type="ECO:0000256" key="4">
    <source>
        <dbReference type="ARBA" id="ARBA00022701"/>
    </source>
</evidence>
<keyword evidence="3" id="KW-0597">Phosphoprotein</keyword>
<keyword evidence="8 10" id="KW-0505">Motor protein</keyword>
<keyword evidence="2" id="KW-0963">Cytoplasm</keyword>
<evidence type="ECO:0000256" key="9">
    <source>
        <dbReference type="ARBA" id="ARBA00023212"/>
    </source>
</evidence>
<dbReference type="InterPro" id="IPR019821">
    <property type="entry name" value="Kinesin_motor_CS"/>
</dbReference>
<feature type="binding site" evidence="10">
    <location>
        <begin position="154"/>
        <end position="161"/>
    </location>
    <ligand>
        <name>ATP</name>
        <dbReference type="ChEBI" id="CHEBI:30616"/>
    </ligand>
</feature>
<keyword evidence="6 10" id="KW-0067">ATP-binding</keyword>
<feature type="coiled-coil region" evidence="11">
    <location>
        <begin position="658"/>
        <end position="930"/>
    </location>
</feature>
<protein>
    <recommendedName>
        <fullName evidence="13">Kinesin motor domain-containing protein</fullName>
    </recommendedName>
</protein>
<dbReference type="SUPFAM" id="SSF90257">
    <property type="entry name" value="Myosin rod fragments"/>
    <property type="match status" value="1"/>
</dbReference>
<feature type="compositionally biased region" description="Polar residues" evidence="12">
    <location>
        <begin position="242"/>
        <end position="269"/>
    </location>
</feature>
<keyword evidence="7 11" id="KW-0175">Coiled coil</keyword>
<dbReference type="InterPro" id="IPR027417">
    <property type="entry name" value="P-loop_NTPase"/>
</dbReference>
<dbReference type="EMBL" id="CAWYQH010000068">
    <property type="protein sequence ID" value="CAK8680269.1"/>
    <property type="molecule type" value="Genomic_DNA"/>
</dbReference>
<feature type="region of interest" description="Disordered" evidence="12">
    <location>
        <begin position="534"/>
        <end position="584"/>
    </location>
</feature>
<evidence type="ECO:0000256" key="7">
    <source>
        <dbReference type="ARBA" id="ARBA00023054"/>
    </source>
</evidence>
<evidence type="ECO:0000313" key="15">
    <source>
        <dbReference type="Proteomes" id="UP001642483"/>
    </source>
</evidence>
<evidence type="ECO:0000256" key="1">
    <source>
        <dbReference type="ARBA" id="ARBA00004186"/>
    </source>
</evidence>
<sequence length="1690" mass="192459">MTAVPIPKCVEILEDDSSCLFPVKDIRKNLAKDFATPLVRQRLSRMSSQAYIATSDFMKVYLRLRPFSDQETAASEDQKCMEVSEDGHVLTLHAPKDSNKFKTSAHGVGDKIQSFSFTKIFRPDTSQKQFFDLTALKIVQDFIGGQNSLIFTYGVTNSGKTYTIQGSPGNEGIMPRAVDVVFNSIGDQLIEDSNMQLQMANSVVVVSDEEKVELLQQKKEMLALADETQDSDSYRVKDSLEPSINSSQSSEATTCPSANSTVAGDSSLSSDISQNKKRLSFMEFAQNVADDSFVDISAKGPVRYVIFVSFVEIYNEYIYDLLEPLPKGKSKKRTILRLAEDKKLPFVKGLREIQVSSREEVFKLLTIGRNHLHIAETKLNHNSSRSHCIFSIKTVCTKETDNPQRARVTQMSFCDLAGSERWGKTNCYGERLKEAGKINTSLLTLGKCIETLRHNQQHRNNVRVVPYRDSRLTRLFQSFLMGYGKACMIVNVNQCSSMFDETMHALKFSSIAFEVRVPKRRMLRMSFRKSQKLQDASVAKNSRKTRTTIGWEPVATPIQEESDEESDSSDDSDQEEDTSDEEHDDAYWKARENKLVGVINLLQNALKEEKKKVYITERNVREEMLEEMDQQVVDIENKWVARLERREDLDEKKLCQTVELANAKLQNLNSIKISLEKENKELDQECNELDEKLETAVKEHAENVENLNKIIANVESKLQEAQKLVKQKDAEIKDLKKSKADSLLNEKHEDEIETLHKENEDGREIIKEQLQQLDAMKQAVERNEAEMEKLMNGMKETQSMNEMQMKDIEKLEAENVQLSEKTKDLEGQNEKLDDEMRKVKQNCLKESIQSGKEMENMKEELTQANLKNNELTVALEETLSCAEKKNLESHQLNQSILILENTVQEKNKQLEKTEKERDGTLEKLDKMSGDARDKDLKHGKEIQMMQNDFNTKIQEIQQSHEKEIKDVKKAHKKEILSLETKVRSACDEAEDARKELAVSSKLESQLMTEIKRLEEQTKKLECEKTLQAEQQQKRTSQASELAQDVNIFMKERDDLLKTIEQLKQDLSNVSKEKTALENNQETVTVAEATELERLKSVLKDMDEAQIKQQDMLNHLEAEKAKSENQCDLQEEKLRISEKEKGKLAEKLEEMKESRDSAENLRSQIAEALRERDSELKDMEDKVGEEMQKSTDLCHKIKNKDREIQKLRQEVDDAIDSKHKDLAKFREGRDRIASALEDQINAQKSCNRALKDKLDTQIAENVQYRSENSRLLAELAATKLHRPELKKSVSASVALRRIKQEYQPHQESEASKHDQEDADQLQSPALTIATVEETPVHKRMEEVVTMLDMSTGTSPLALTSSASKDAVKEEEKESDTEAEPMTKTRALRSGRKTRSRSSTIHQPSVKRTSTRRKRKTANRPATPLPSDIIEATRRKTKRTISSTSVASAKDVETKDKPRDSLREAKDQTLANEVLDDSALMRATGNSQRFPKSEMEIDVTPQLKKTRGRKRTNKQKEEVKNATLKGSPRELTSRLAKRLKVIDKLFDLEHSDDSDEPALSRTKSKRRGKAAQENADVEENVPRVRNVAKMGDILRNSPVGQAFKKIEAAISPSRAPATVSTPHRTALTHINDQLRQSTRRLRKLHADDISLPLETTPNEQDTIGAVGRGVGVLSQTQNMGAATRSRGLRHRK</sequence>
<feature type="compositionally biased region" description="Basic residues" evidence="12">
    <location>
        <begin position="1502"/>
        <end position="1511"/>
    </location>
</feature>
<keyword evidence="5 10" id="KW-0547">Nucleotide-binding</keyword>
<feature type="compositionally biased region" description="Acidic residues" evidence="12">
    <location>
        <begin position="560"/>
        <end position="584"/>
    </location>
</feature>
<dbReference type="Pfam" id="PF00225">
    <property type="entry name" value="Kinesin"/>
    <property type="match status" value="2"/>
</dbReference>
<dbReference type="InterPro" id="IPR001752">
    <property type="entry name" value="Kinesin_motor_dom"/>
</dbReference>
<dbReference type="SUPFAM" id="SSF52540">
    <property type="entry name" value="P-loop containing nucleoside triphosphate hydrolases"/>
    <property type="match status" value="1"/>
</dbReference>
<dbReference type="InterPro" id="IPR036961">
    <property type="entry name" value="Kinesin_motor_dom_sf"/>
</dbReference>
<dbReference type="PRINTS" id="PR00380">
    <property type="entry name" value="KINESINHEAVY"/>
</dbReference>
<name>A0ABP0FP33_CLALP</name>
<dbReference type="SMART" id="SM00129">
    <property type="entry name" value="KISc"/>
    <property type="match status" value="1"/>
</dbReference>
<evidence type="ECO:0000256" key="5">
    <source>
        <dbReference type="ARBA" id="ARBA00022741"/>
    </source>
</evidence>
<evidence type="ECO:0000313" key="14">
    <source>
        <dbReference type="EMBL" id="CAK8680269.1"/>
    </source>
</evidence>
<dbReference type="PANTHER" id="PTHR47970">
    <property type="entry name" value="KINESIN-LIKE PROTEIN KIF11"/>
    <property type="match status" value="1"/>
</dbReference>